<dbReference type="SUPFAM" id="SSF56235">
    <property type="entry name" value="N-terminal nucleophile aminohydrolases (Ntn hydrolases)"/>
    <property type="match status" value="1"/>
</dbReference>
<protein>
    <recommendedName>
        <fullName evidence="3">DUF1028 domain-containing protein</fullName>
    </recommendedName>
</protein>
<dbReference type="GeneID" id="32895026"/>
<gene>
    <name evidence="1" type="ORF">B1756_13075</name>
</gene>
<sequence>MTFSICVHEAYENDDGEDHHRYGVAVTTRLPAVGTLCPFVDDHGAVATQSLVNVELGRKGLQYLADGVAVSDALEALLNADEGAPQRQLHGVDAEGTFAFSGSECVEWFGHEEYDHLTVAGNMLTGPDVLEATADAYAGSAVHETTDPWTGPRSVDPDLEPETEPLAKRLLDALAAGHRVGGDKREELPIQSAAVVVASTESHVLDPLYADLRIDASETPIEDLRATYERAVEGYTDTLAQYEGAFEEDTLEDAADLE</sequence>
<dbReference type="InterPro" id="IPR029055">
    <property type="entry name" value="Ntn_hydrolases_N"/>
</dbReference>
<dbReference type="RefSeq" id="WP_086888936.1">
    <property type="nucleotide sequence ID" value="NZ_CP019893.1"/>
</dbReference>
<organism evidence="1 2">
    <name type="scientific">Natrarchaeobaculum aegyptiacum</name>
    <dbReference type="NCBI Taxonomy" id="745377"/>
    <lineage>
        <taxon>Archaea</taxon>
        <taxon>Methanobacteriati</taxon>
        <taxon>Methanobacteriota</taxon>
        <taxon>Stenosarchaea group</taxon>
        <taxon>Halobacteria</taxon>
        <taxon>Halobacteriales</taxon>
        <taxon>Natrialbaceae</taxon>
        <taxon>Natrarchaeobaculum</taxon>
    </lineage>
</organism>
<dbReference type="InterPro" id="IPR010430">
    <property type="entry name" value="DUF1028"/>
</dbReference>
<dbReference type="Gene3D" id="3.60.20.10">
    <property type="entry name" value="Glutamine Phosphoribosylpyrophosphate, subunit 1, domain 1"/>
    <property type="match status" value="1"/>
</dbReference>
<proteinExistence type="predicted"/>
<accession>A0A2Z2HZL9</accession>
<dbReference type="EMBL" id="CP019893">
    <property type="protein sequence ID" value="ARS90564.1"/>
    <property type="molecule type" value="Genomic_DNA"/>
</dbReference>
<dbReference type="KEGG" id="naj:B1756_13075"/>
<name>A0A2Z2HZL9_9EURY</name>
<dbReference type="Pfam" id="PF06267">
    <property type="entry name" value="DUF1028"/>
    <property type="match status" value="1"/>
</dbReference>
<dbReference type="AlphaFoldDB" id="A0A2Z2HZL9"/>
<evidence type="ECO:0008006" key="3">
    <source>
        <dbReference type="Google" id="ProtNLM"/>
    </source>
</evidence>
<keyword evidence="2" id="KW-1185">Reference proteome</keyword>
<dbReference type="Proteomes" id="UP000250088">
    <property type="component" value="Chromosome"/>
</dbReference>
<dbReference type="PANTHER" id="PTHR39328:SF1">
    <property type="entry name" value="BLL2871 PROTEIN"/>
    <property type="match status" value="1"/>
</dbReference>
<evidence type="ECO:0000313" key="2">
    <source>
        <dbReference type="Proteomes" id="UP000250088"/>
    </source>
</evidence>
<dbReference type="PANTHER" id="PTHR39328">
    <property type="entry name" value="BLL2871 PROTEIN"/>
    <property type="match status" value="1"/>
</dbReference>
<evidence type="ECO:0000313" key="1">
    <source>
        <dbReference type="EMBL" id="ARS90564.1"/>
    </source>
</evidence>
<dbReference type="OrthoDB" id="311454at2157"/>
<reference evidence="2" key="1">
    <citation type="submission" date="2017-02" db="EMBL/GenBank/DDBJ databases">
        <title>Natronthermophilus aegyptiacus gen. nov.,sp. nov., an aerobic, extremely halophilic alkalithermophilic archaeon isolated from the athalassohaline Wadi An Natrun, Egypt.</title>
        <authorList>
            <person name="Zhao B."/>
        </authorList>
    </citation>
    <scope>NUCLEOTIDE SEQUENCE [LARGE SCALE GENOMIC DNA]</scope>
    <source>
        <strain evidence="2">JW/NM-HA 15</strain>
    </source>
</reference>